<keyword evidence="3" id="KW-1185">Reference proteome</keyword>
<sequence>MSNVRLQHFRSLLTERFTSVAVDIFAEIETIVEAYYEENRHLRDVLHMVLNPEIQLRRIDVPQYTGAATDVREQPPELNITHYTGAATDVREQPPELNITHYTGAATDVREQPPELNNKVDPELSEPLPKKPKEEQIEHDISLGSEQQQQQQQQLELGEVGNFIFIEQPPELSNKVDPELSEPLPKKPKEEQIEHDISLGSEQQQLELGEVGNFICIEQPPELSITHYTGAATDVIEQPPELNNKLDPELSEPLPKKPKEEQIEHDISLGSEQQQQLELGEVGNFILNVKSDPKEEQEEETSMPCIIDSFHVRVAEVNNDSGTLSADEDEDCCADEDEECSAAASETSEPRVPDLPQLPRSEESTSRSRELQKRDKKSGTGAAKPRWSLQKTMLELPRMATHQSFLPAPTDCRSFLTRLTEAFKNFPDDKKPLITKMGLTEDAELVDCAFGKVPKGCPLSYQCPVPSDRDYRIHIDEPPRPLLPLADHRLKPMPVAPTLSAKEQQHKDVMQITWEAAHLLEQSTRGHKEQEEKLRTLRLTSRFKEICKLKPGRTNAQHLLFKIQKGLPRCKAAQIEEEMKAEALREYCKHLCVNWSPCGLVIHPNAPWLGALPSGLVYDPKETPSFGLVHVKFTGFRSFIECKFLFYPDGILQLKSTHSHYWQIQGEMMVTGTEWCDLLVFSREDMLVQRIYRDDAMINDMKTKLDDFIYYYYLPCLS</sequence>
<feature type="compositionally biased region" description="Basic and acidic residues" evidence="1">
    <location>
        <begin position="244"/>
        <end position="263"/>
    </location>
</feature>
<feature type="compositionally biased region" description="Basic and acidic residues" evidence="1">
    <location>
        <begin position="108"/>
        <end position="138"/>
    </location>
</feature>
<dbReference type="CDD" id="cd22343">
    <property type="entry name" value="PDDEXK_lambda_exonuclease-like"/>
    <property type="match status" value="1"/>
</dbReference>
<dbReference type="InterPro" id="IPR051703">
    <property type="entry name" value="NF-kappa-B_Signaling_Reg"/>
</dbReference>
<gene>
    <name evidence="2" type="ORF">VZT92_013392</name>
</gene>
<name>A0AAW1F3N6_ZOAVI</name>
<feature type="region of interest" description="Disordered" evidence="1">
    <location>
        <begin position="240"/>
        <end position="263"/>
    </location>
</feature>
<dbReference type="InterPro" id="IPR011604">
    <property type="entry name" value="PDDEXK-like_dom_sf"/>
</dbReference>
<comment type="caution">
    <text evidence="2">The sequence shown here is derived from an EMBL/GenBank/DDBJ whole genome shotgun (WGS) entry which is preliminary data.</text>
</comment>
<dbReference type="Gene3D" id="3.90.320.10">
    <property type="match status" value="1"/>
</dbReference>
<dbReference type="GO" id="GO:0006281">
    <property type="term" value="P:DNA repair"/>
    <property type="evidence" value="ECO:0007669"/>
    <property type="project" value="UniProtKB-ARBA"/>
</dbReference>
<evidence type="ECO:0000256" key="1">
    <source>
        <dbReference type="SAM" id="MobiDB-lite"/>
    </source>
</evidence>
<evidence type="ECO:0000313" key="2">
    <source>
        <dbReference type="EMBL" id="KAK9529288.1"/>
    </source>
</evidence>
<reference evidence="2 3" key="1">
    <citation type="journal article" date="2024" name="Genome Biol. Evol.">
        <title>Chromosome-level genome assembly of the viviparous eelpout Zoarces viviparus.</title>
        <authorList>
            <person name="Fuhrmann N."/>
            <person name="Brasseur M.V."/>
            <person name="Bakowski C.E."/>
            <person name="Podsiadlowski L."/>
            <person name="Prost S."/>
            <person name="Krehenwinkel H."/>
            <person name="Mayer C."/>
        </authorList>
    </citation>
    <scope>NUCLEOTIDE SEQUENCE [LARGE SCALE GENOMIC DNA]</scope>
    <source>
        <strain evidence="2">NO-MEL_2022_Ind0_liver</strain>
    </source>
</reference>
<proteinExistence type="predicted"/>
<dbReference type="EMBL" id="JBCEZU010000111">
    <property type="protein sequence ID" value="KAK9529288.1"/>
    <property type="molecule type" value="Genomic_DNA"/>
</dbReference>
<dbReference type="InterPro" id="IPR011335">
    <property type="entry name" value="Restrct_endonuc-II-like"/>
</dbReference>
<dbReference type="PANTHER" id="PTHR46609">
    <property type="entry name" value="EXONUCLEASE, PHAGE-TYPE/RECB, C-TERMINAL DOMAIN-CONTAINING PROTEIN"/>
    <property type="match status" value="1"/>
</dbReference>
<dbReference type="PANTHER" id="PTHR46609:SF7">
    <property type="match status" value="1"/>
</dbReference>
<dbReference type="AlphaFoldDB" id="A0AAW1F3N6"/>
<dbReference type="Proteomes" id="UP001488805">
    <property type="component" value="Unassembled WGS sequence"/>
</dbReference>
<accession>A0AAW1F3N6</accession>
<feature type="region of interest" description="Disordered" evidence="1">
    <location>
        <begin position="105"/>
        <end position="138"/>
    </location>
</feature>
<evidence type="ECO:0000313" key="3">
    <source>
        <dbReference type="Proteomes" id="UP001488805"/>
    </source>
</evidence>
<protein>
    <submittedName>
        <fullName evidence="2">Uncharacterized protein</fullName>
    </submittedName>
</protein>
<feature type="compositionally biased region" description="Basic and acidic residues" evidence="1">
    <location>
        <begin position="360"/>
        <end position="373"/>
    </location>
</feature>
<dbReference type="SUPFAM" id="SSF52980">
    <property type="entry name" value="Restriction endonuclease-like"/>
    <property type="match status" value="1"/>
</dbReference>
<feature type="region of interest" description="Disordered" evidence="1">
    <location>
        <begin position="322"/>
        <end position="389"/>
    </location>
</feature>
<feature type="compositionally biased region" description="Acidic residues" evidence="1">
    <location>
        <begin position="326"/>
        <end position="340"/>
    </location>
</feature>
<organism evidence="2 3">
    <name type="scientific">Zoarces viviparus</name>
    <name type="common">Viviparous eelpout</name>
    <name type="synonym">Blennius viviparus</name>
    <dbReference type="NCBI Taxonomy" id="48416"/>
    <lineage>
        <taxon>Eukaryota</taxon>
        <taxon>Metazoa</taxon>
        <taxon>Chordata</taxon>
        <taxon>Craniata</taxon>
        <taxon>Vertebrata</taxon>
        <taxon>Euteleostomi</taxon>
        <taxon>Actinopterygii</taxon>
        <taxon>Neopterygii</taxon>
        <taxon>Teleostei</taxon>
        <taxon>Neoteleostei</taxon>
        <taxon>Acanthomorphata</taxon>
        <taxon>Eupercaria</taxon>
        <taxon>Perciformes</taxon>
        <taxon>Cottioidei</taxon>
        <taxon>Zoarcales</taxon>
        <taxon>Zoarcidae</taxon>
        <taxon>Zoarcinae</taxon>
        <taxon>Zoarces</taxon>
    </lineage>
</organism>